<dbReference type="InterPro" id="IPR001466">
    <property type="entry name" value="Beta-lactam-related"/>
</dbReference>
<dbReference type="PANTHER" id="PTHR43283:SF15">
    <property type="entry name" value="CONSERVED PROTEIN"/>
    <property type="match status" value="1"/>
</dbReference>
<dbReference type="Proteomes" id="UP000185511">
    <property type="component" value="Chromosome"/>
</dbReference>
<name>A0AAC9PSE7_9PSEU</name>
<proteinExistence type="predicted"/>
<keyword evidence="3" id="KW-1185">Reference proteome</keyword>
<dbReference type="EMBL" id="CP016076">
    <property type="protein sequence ID" value="APU14930.1"/>
    <property type="molecule type" value="Genomic_DNA"/>
</dbReference>
<gene>
    <name evidence="2" type="ORF">UA74_14360</name>
</gene>
<dbReference type="SUPFAM" id="SSF56601">
    <property type="entry name" value="beta-lactamase/transpeptidase-like"/>
    <property type="match status" value="1"/>
</dbReference>
<accession>A0AAC9PSE7</accession>
<dbReference type="Gene3D" id="3.40.710.10">
    <property type="entry name" value="DD-peptidase/beta-lactamase superfamily"/>
    <property type="match status" value="1"/>
</dbReference>
<dbReference type="AlphaFoldDB" id="A0AAC9PSE7"/>
<dbReference type="KEGG" id="acad:UA74_14360"/>
<evidence type="ECO:0000313" key="2">
    <source>
        <dbReference type="EMBL" id="APU14930.1"/>
    </source>
</evidence>
<protein>
    <submittedName>
        <fullName evidence="2">Penicillin-binding protein, beta-lactamase class C</fullName>
    </submittedName>
</protein>
<organism evidence="2 3">
    <name type="scientific">Actinoalloteichus fjordicus</name>
    <dbReference type="NCBI Taxonomy" id="1612552"/>
    <lineage>
        <taxon>Bacteria</taxon>
        <taxon>Bacillati</taxon>
        <taxon>Actinomycetota</taxon>
        <taxon>Actinomycetes</taxon>
        <taxon>Pseudonocardiales</taxon>
        <taxon>Pseudonocardiaceae</taxon>
        <taxon>Actinoalloteichus</taxon>
    </lineage>
</organism>
<dbReference type="InterPro" id="IPR012338">
    <property type="entry name" value="Beta-lactam/transpept-like"/>
</dbReference>
<evidence type="ECO:0000313" key="3">
    <source>
        <dbReference type="Proteomes" id="UP000185511"/>
    </source>
</evidence>
<evidence type="ECO:0000259" key="1">
    <source>
        <dbReference type="Pfam" id="PF00144"/>
    </source>
</evidence>
<sequence>MERLQQLTSPKIAAEWPVDTATIAVVGADGALLGQYGDLDRVYPLASVTKLLTAYAVLIAVEEGAVEWDHPAGPAGSTLRHLIAHTSGLAFEGGTTVAEVGAKRVYSNGGFDLLTATVEEASGISFASYLAEAVLEPLGMSSTVLAGSPAAGAVASGADLVRFAAELQSPQLVSPELVSEATTVAFPGRDGVLPGYGMQRPNDWGLGFELRDGKEPHWTGTLTSPSTFGHFGQSGTFLWVDPVLKVACIALTDRVFGRWAIRAWSEFNDALVTELRGRS</sequence>
<dbReference type="InterPro" id="IPR050789">
    <property type="entry name" value="Diverse_Enzym_Activities"/>
</dbReference>
<reference evidence="3" key="1">
    <citation type="submission" date="2016-06" db="EMBL/GenBank/DDBJ databases">
        <title>Complete genome sequence of Actinoalloteichus fjordicus DSM 46855 (=ADI127-17), type strain of the new species Actinoalloteichus fjordicus.</title>
        <authorList>
            <person name="Ruckert C."/>
            <person name="Nouioui I."/>
            <person name="Willmese J."/>
            <person name="van Wezel G."/>
            <person name="Klenk H.-P."/>
            <person name="Kalinowski J."/>
            <person name="Zotchev S.B."/>
        </authorList>
    </citation>
    <scope>NUCLEOTIDE SEQUENCE [LARGE SCALE GENOMIC DNA]</scope>
    <source>
        <strain evidence="3">ADI127-7</strain>
    </source>
</reference>
<dbReference type="Pfam" id="PF00144">
    <property type="entry name" value="Beta-lactamase"/>
    <property type="match status" value="1"/>
</dbReference>
<feature type="domain" description="Beta-lactamase-related" evidence="1">
    <location>
        <begin position="40"/>
        <end position="256"/>
    </location>
</feature>
<dbReference type="PANTHER" id="PTHR43283">
    <property type="entry name" value="BETA-LACTAMASE-RELATED"/>
    <property type="match status" value="1"/>
</dbReference>